<reference evidence="1 2" key="1">
    <citation type="journal article" date="2019" name="Appl. Microbiol. Biotechnol.">
        <title>Genome sequence of Isaria javanica and comparative genome analysis insights into family S53 peptidase evolution in fungal entomopathogens.</title>
        <authorList>
            <person name="Lin R."/>
            <person name="Zhang X."/>
            <person name="Xin B."/>
            <person name="Zou M."/>
            <person name="Gao Y."/>
            <person name="Qin F."/>
            <person name="Hu Q."/>
            <person name="Xie B."/>
            <person name="Cheng X."/>
        </authorList>
    </citation>
    <scope>NUCLEOTIDE SEQUENCE [LARGE SCALE GENOMIC DNA]</scope>
    <source>
        <strain evidence="1 2">IJ1G</strain>
    </source>
</reference>
<dbReference type="EMBL" id="SPUK01000004">
    <property type="protein sequence ID" value="TQV97457.1"/>
    <property type="molecule type" value="Genomic_DNA"/>
</dbReference>
<organism evidence="1 2">
    <name type="scientific">Cordyceps javanica</name>
    <dbReference type="NCBI Taxonomy" id="43265"/>
    <lineage>
        <taxon>Eukaryota</taxon>
        <taxon>Fungi</taxon>
        <taxon>Dikarya</taxon>
        <taxon>Ascomycota</taxon>
        <taxon>Pezizomycotina</taxon>
        <taxon>Sordariomycetes</taxon>
        <taxon>Hypocreomycetidae</taxon>
        <taxon>Hypocreales</taxon>
        <taxon>Cordycipitaceae</taxon>
        <taxon>Cordyceps</taxon>
    </lineage>
</organism>
<accession>A0A545V6W6</accession>
<sequence>MAAPASVGGIQRAYAAEMTLGETAQLLMPEGSGSFVGVVTNWAETAQCRVLLGNVAGKEPRTGDEASIASEPTYRNQELSIQAWTEGRGRFVEGWCGLWQVKDGCDEGMPATEG</sequence>
<keyword evidence="2" id="KW-1185">Reference proteome</keyword>
<evidence type="ECO:0000313" key="1">
    <source>
        <dbReference type="EMBL" id="TQV97457.1"/>
    </source>
</evidence>
<proteinExistence type="predicted"/>
<dbReference type="AlphaFoldDB" id="A0A545V6W6"/>
<dbReference type="Proteomes" id="UP000315783">
    <property type="component" value="Unassembled WGS sequence"/>
</dbReference>
<evidence type="ECO:0000313" key="2">
    <source>
        <dbReference type="Proteomes" id="UP000315783"/>
    </source>
</evidence>
<comment type="caution">
    <text evidence="1">The sequence shown here is derived from an EMBL/GenBank/DDBJ whole genome shotgun (WGS) entry which is preliminary data.</text>
</comment>
<gene>
    <name evidence="1" type="ORF">IF1G_03200</name>
</gene>
<name>A0A545V6W6_9HYPO</name>
<protein>
    <submittedName>
        <fullName evidence="1">Uncharacterized protein</fullName>
    </submittedName>
</protein>